<keyword evidence="1" id="KW-1133">Transmembrane helix</keyword>
<proteinExistence type="predicted"/>
<sequence length="62" mass="7488">MLKNSIIIALFFFVGFTISDLIFNEKIQWIDNIGVSVFTFLIYCFWEWSKKPYDWNKNKSAR</sequence>
<protein>
    <submittedName>
        <fullName evidence="2">Uncharacterized protein</fullName>
    </submittedName>
</protein>
<dbReference type="AlphaFoldDB" id="A0A0U3W7E5"/>
<keyword evidence="1" id="KW-0812">Transmembrane</keyword>
<dbReference type="Proteomes" id="UP000050331">
    <property type="component" value="Chromosome"/>
</dbReference>
<keyword evidence="3" id="KW-1185">Reference proteome</keyword>
<feature type="transmembrane region" description="Helical" evidence="1">
    <location>
        <begin position="6"/>
        <end position="23"/>
    </location>
</feature>
<evidence type="ECO:0000313" key="2">
    <source>
        <dbReference type="EMBL" id="ALX49072.1"/>
    </source>
</evidence>
<name>A0A0U3W7E5_9BACI</name>
<dbReference type="STRING" id="1472767.AOX59_10965"/>
<accession>A0A0U3W7E5</accession>
<evidence type="ECO:0000256" key="1">
    <source>
        <dbReference type="SAM" id="Phobius"/>
    </source>
</evidence>
<reference evidence="2 3" key="1">
    <citation type="submission" date="2016-01" db="EMBL/GenBank/DDBJ databases">
        <title>Complete genome sequence of strain Lentibacillus amyloliquefaciens LAM0015T isolated from saline sediment.</title>
        <authorList>
            <person name="Wang J.-L."/>
            <person name="He M.-X."/>
        </authorList>
    </citation>
    <scope>NUCLEOTIDE SEQUENCE [LARGE SCALE GENOMIC DNA]</scope>
    <source>
        <strain evidence="2 3">LAM0015</strain>
    </source>
</reference>
<dbReference type="KEGG" id="lao:AOX59_10965"/>
<keyword evidence="1" id="KW-0472">Membrane</keyword>
<organism evidence="2 3">
    <name type="scientific">Lentibacillus amyloliquefaciens</name>
    <dbReference type="NCBI Taxonomy" id="1472767"/>
    <lineage>
        <taxon>Bacteria</taxon>
        <taxon>Bacillati</taxon>
        <taxon>Bacillota</taxon>
        <taxon>Bacilli</taxon>
        <taxon>Bacillales</taxon>
        <taxon>Bacillaceae</taxon>
        <taxon>Lentibacillus</taxon>
    </lineage>
</organism>
<feature type="transmembrane region" description="Helical" evidence="1">
    <location>
        <begin position="30"/>
        <end position="48"/>
    </location>
</feature>
<dbReference type="EMBL" id="CP013862">
    <property type="protein sequence ID" value="ALX49072.1"/>
    <property type="molecule type" value="Genomic_DNA"/>
</dbReference>
<gene>
    <name evidence="2" type="ORF">AOX59_10965</name>
</gene>
<evidence type="ECO:0000313" key="3">
    <source>
        <dbReference type="Proteomes" id="UP000050331"/>
    </source>
</evidence>